<keyword evidence="2" id="KW-1185">Reference proteome</keyword>
<reference evidence="2" key="1">
    <citation type="journal article" date="2019" name="Int. J. Syst. Evol. Microbiol.">
        <title>The Global Catalogue of Microorganisms (GCM) 10K type strain sequencing project: providing services to taxonomists for standard genome sequencing and annotation.</title>
        <authorList>
            <consortium name="The Broad Institute Genomics Platform"/>
            <consortium name="The Broad Institute Genome Sequencing Center for Infectious Disease"/>
            <person name="Wu L."/>
            <person name="Ma J."/>
        </authorList>
    </citation>
    <scope>NUCLEOTIDE SEQUENCE [LARGE SCALE GENOMIC DNA]</scope>
    <source>
        <strain evidence="2">ZS-35-S2</strain>
    </source>
</reference>
<dbReference type="RefSeq" id="WP_377431132.1">
    <property type="nucleotide sequence ID" value="NZ_JBHSPR010000054.1"/>
</dbReference>
<name>A0ABW1KJU6_9ACTN</name>
<sequence>MLGIAVAASTVWEILREVGIDPAPDRARSTWAELLHSQADALLAWNFFETVTLTGARMYVLAAAELVEDTVGFFVVPAVGSAFGASPDDAWQAEEAEGDGEEEANCAANRFAESVRANLGPSELDDQGGTGTSRACMWNTGLVASIH</sequence>
<dbReference type="EMBL" id="JBHSPR010000054">
    <property type="protein sequence ID" value="MFC6022064.1"/>
    <property type="molecule type" value="Genomic_DNA"/>
</dbReference>
<accession>A0ABW1KJU6</accession>
<evidence type="ECO:0000313" key="1">
    <source>
        <dbReference type="EMBL" id="MFC6022064.1"/>
    </source>
</evidence>
<evidence type="ECO:0000313" key="2">
    <source>
        <dbReference type="Proteomes" id="UP001596203"/>
    </source>
</evidence>
<proteinExistence type="predicted"/>
<organism evidence="1 2">
    <name type="scientific">Plantactinospora solaniradicis</name>
    <dbReference type="NCBI Taxonomy" id="1723736"/>
    <lineage>
        <taxon>Bacteria</taxon>
        <taxon>Bacillati</taxon>
        <taxon>Actinomycetota</taxon>
        <taxon>Actinomycetes</taxon>
        <taxon>Micromonosporales</taxon>
        <taxon>Micromonosporaceae</taxon>
        <taxon>Plantactinospora</taxon>
    </lineage>
</organism>
<dbReference type="Proteomes" id="UP001596203">
    <property type="component" value="Unassembled WGS sequence"/>
</dbReference>
<gene>
    <name evidence="1" type="ORF">ACFP2T_38615</name>
</gene>
<protein>
    <submittedName>
        <fullName evidence="1">Uncharacterized protein</fullName>
    </submittedName>
</protein>
<comment type="caution">
    <text evidence="1">The sequence shown here is derived from an EMBL/GenBank/DDBJ whole genome shotgun (WGS) entry which is preliminary data.</text>
</comment>